<keyword evidence="2" id="KW-0732">Signal</keyword>
<sequence>MNFATTMYSLVIAMTFLPTGEMAAQSKLAYDAVNDNTGSVYTVVSPRNGNGPICVAKVTDLTELKISCDEQISKQSITPEAKSAAPKEDKTTDAGPLARTYVLVSTEDKDKGTHKEWKPLLDPYFSKELREKIAQEADLVPNSLLRRATAQNGAHGNKKEAPTQN</sequence>
<organism evidence="3 4">
    <name type="scientific">Ditylenchus destructor</name>
    <dbReference type="NCBI Taxonomy" id="166010"/>
    <lineage>
        <taxon>Eukaryota</taxon>
        <taxon>Metazoa</taxon>
        <taxon>Ecdysozoa</taxon>
        <taxon>Nematoda</taxon>
        <taxon>Chromadorea</taxon>
        <taxon>Rhabditida</taxon>
        <taxon>Tylenchina</taxon>
        <taxon>Tylenchomorpha</taxon>
        <taxon>Sphaerularioidea</taxon>
        <taxon>Anguinidae</taxon>
        <taxon>Anguininae</taxon>
        <taxon>Ditylenchus</taxon>
    </lineage>
</organism>
<dbReference type="AlphaFoldDB" id="A0AAD4N7H0"/>
<accession>A0AAD4N7H0</accession>
<comment type="caution">
    <text evidence="3">The sequence shown here is derived from an EMBL/GenBank/DDBJ whole genome shotgun (WGS) entry which is preliminary data.</text>
</comment>
<gene>
    <name evidence="3" type="ORF">DdX_06621</name>
</gene>
<evidence type="ECO:0000256" key="1">
    <source>
        <dbReference type="SAM" id="MobiDB-lite"/>
    </source>
</evidence>
<reference evidence="3" key="1">
    <citation type="submission" date="2022-01" db="EMBL/GenBank/DDBJ databases">
        <title>Genome Sequence Resource for Two Populations of Ditylenchus destructor, the Migratory Endoparasitic Phytonematode.</title>
        <authorList>
            <person name="Zhang H."/>
            <person name="Lin R."/>
            <person name="Xie B."/>
        </authorList>
    </citation>
    <scope>NUCLEOTIDE SEQUENCE</scope>
    <source>
        <strain evidence="3">BazhouSP</strain>
    </source>
</reference>
<name>A0AAD4N7H0_9BILA</name>
<feature type="signal peptide" evidence="2">
    <location>
        <begin position="1"/>
        <end position="24"/>
    </location>
</feature>
<proteinExistence type="predicted"/>
<evidence type="ECO:0000313" key="4">
    <source>
        <dbReference type="Proteomes" id="UP001201812"/>
    </source>
</evidence>
<feature type="region of interest" description="Disordered" evidence="1">
    <location>
        <begin position="142"/>
        <end position="165"/>
    </location>
</feature>
<feature type="chain" id="PRO_5041909412" evidence="2">
    <location>
        <begin position="25"/>
        <end position="165"/>
    </location>
</feature>
<keyword evidence="4" id="KW-1185">Reference proteome</keyword>
<dbReference type="EMBL" id="JAKKPZ010000008">
    <property type="protein sequence ID" value="KAI1718202.1"/>
    <property type="molecule type" value="Genomic_DNA"/>
</dbReference>
<evidence type="ECO:0000256" key="2">
    <source>
        <dbReference type="SAM" id="SignalP"/>
    </source>
</evidence>
<dbReference type="Proteomes" id="UP001201812">
    <property type="component" value="Unassembled WGS sequence"/>
</dbReference>
<feature type="region of interest" description="Disordered" evidence="1">
    <location>
        <begin position="75"/>
        <end position="96"/>
    </location>
</feature>
<evidence type="ECO:0000313" key="3">
    <source>
        <dbReference type="EMBL" id="KAI1718202.1"/>
    </source>
</evidence>
<protein>
    <submittedName>
        <fullName evidence="3">Uncharacterized protein</fullName>
    </submittedName>
</protein>